<evidence type="ECO:0000256" key="2">
    <source>
        <dbReference type="ARBA" id="ARBA00012528"/>
    </source>
</evidence>
<dbReference type="PANTHER" id="PTHR45138:SF9">
    <property type="entry name" value="DIGUANYLATE CYCLASE DGCM-RELATED"/>
    <property type="match status" value="1"/>
</dbReference>
<dbReference type="AlphaFoldDB" id="R4YSU2"/>
<reference evidence="6 7" key="1">
    <citation type="journal article" date="2013" name="Nat. Commun.">
        <title>Genome sequence and functional genomic analysis of the oil-degrading bacterium Oleispira antarctica.</title>
        <authorList>
            <person name="Kube M."/>
            <person name="Chernikova T.N."/>
            <person name="Al-Ramahi Y."/>
            <person name="Beloqui A."/>
            <person name="Lopez-Cortez N."/>
            <person name="Guazzaroni M.E."/>
            <person name="Heipieper H.J."/>
            <person name="Klages S."/>
            <person name="Kotsyurbenko O.R."/>
            <person name="Langer I."/>
            <person name="Nechitaylo T.Y."/>
            <person name="Lunsdorf H."/>
            <person name="Fernandez M."/>
            <person name="Juarez S."/>
            <person name="Ciordia S."/>
            <person name="Singer A."/>
            <person name="Kagan O."/>
            <person name="Egorova O."/>
            <person name="Petit P.A."/>
            <person name="Stogios P."/>
            <person name="Kim Y."/>
            <person name="Tchigvintsev A."/>
            <person name="Flick R."/>
            <person name="Denaro R."/>
            <person name="Genovese M."/>
            <person name="Albar J.P."/>
            <person name="Reva O.N."/>
            <person name="Martinez-Gomariz M."/>
            <person name="Tran H."/>
            <person name="Ferrer M."/>
            <person name="Savchenko A."/>
            <person name="Yakunin A.F."/>
            <person name="Yakimov M.M."/>
            <person name="Golyshina O.V."/>
            <person name="Reinhardt R."/>
            <person name="Golyshin P.N."/>
        </authorList>
    </citation>
    <scope>NUCLEOTIDE SEQUENCE [LARGE SCALE GENOMIC DNA]</scope>
</reference>
<dbReference type="NCBIfam" id="TIGR00254">
    <property type="entry name" value="GGDEF"/>
    <property type="match status" value="1"/>
</dbReference>
<dbReference type="HOGENOM" id="CLU_531916_0_0_6"/>
<dbReference type="InterPro" id="IPR029787">
    <property type="entry name" value="Nucleotide_cyclase"/>
</dbReference>
<dbReference type="InterPro" id="IPR013767">
    <property type="entry name" value="PAS_fold"/>
</dbReference>
<comment type="catalytic activity">
    <reaction evidence="3">
        <text>2 GTP = 3',3'-c-di-GMP + 2 diphosphate</text>
        <dbReference type="Rhea" id="RHEA:24898"/>
        <dbReference type="ChEBI" id="CHEBI:33019"/>
        <dbReference type="ChEBI" id="CHEBI:37565"/>
        <dbReference type="ChEBI" id="CHEBI:58805"/>
        <dbReference type="EC" id="2.7.7.65"/>
    </reaction>
</comment>
<dbReference type="Gene3D" id="3.30.70.270">
    <property type="match status" value="1"/>
</dbReference>
<dbReference type="STRING" id="698738.OLEAN_C22470"/>
<dbReference type="Pfam" id="PF00989">
    <property type="entry name" value="PAS"/>
    <property type="match status" value="1"/>
</dbReference>
<feature type="domain" description="GGDEF" evidence="5">
    <location>
        <begin position="372"/>
        <end position="510"/>
    </location>
</feature>
<dbReference type="GO" id="GO:1902201">
    <property type="term" value="P:negative regulation of bacterial-type flagellum-dependent cell motility"/>
    <property type="evidence" value="ECO:0007669"/>
    <property type="project" value="TreeGrafter"/>
</dbReference>
<name>R4YSU2_OLEAN</name>
<dbReference type="OrthoDB" id="9813903at2"/>
<dbReference type="PROSITE" id="PS50887">
    <property type="entry name" value="GGDEF"/>
    <property type="match status" value="1"/>
</dbReference>
<sequence length="512" mass="57829">MKQSVVNKILANSPEPHIDGIIVINSKGKILAFDSAAQDLFGYSEKEAVDHPLTMLMPDIQAQNHPAYLAKADKNQFHMTHKLNAERTIIGKHKQGEMIPLTITVSADRSNPEIRFTGVLQDLRKHESRLSQIFQDFESTTQALNQRIEFDALLSDCSNRLLSCHPEEFVSVMENILQSIGEFLSFDHCFILKFNNNLSQGSLWAEWRRSVSLMLPFPEYFSIPNSQVFLEAYSKTNTMVLCNRENQSPEYVTLFKLAQSMSPNGFISSRITPIQSENDAPAGCIGFSILDPSHKPSESQIALLSTATQLLINAWGRHQLILKSRKIEQDLLNANRILSQQAMHDALTGLPNRRAFDHGLLQEFDRAQRHNSSVCLMMCDIDFFKHYNDYFGHSEGDYCLQQVARILQSTFNRAGELCTRFGGEEFAIILPSINYQEATEQAQRLLKNLLDAKIPHAPSSQQSYLTISIGIAKFSPSQYYSDVKALISAADKALYFAKENGRNQLAWAKEAE</sequence>
<evidence type="ECO:0000256" key="1">
    <source>
        <dbReference type="ARBA" id="ARBA00001946"/>
    </source>
</evidence>
<gene>
    <name evidence="6" type="ORF">OLEAN_C22470</name>
</gene>
<dbReference type="PATRIC" id="fig|698738.3.peg.2327"/>
<dbReference type="InterPro" id="IPR050469">
    <property type="entry name" value="Diguanylate_Cyclase"/>
</dbReference>
<dbReference type="InterPro" id="IPR000160">
    <property type="entry name" value="GGDEF_dom"/>
</dbReference>
<dbReference type="GO" id="GO:0006355">
    <property type="term" value="P:regulation of DNA-templated transcription"/>
    <property type="evidence" value="ECO:0007669"/>
    <property type="project" value="InterPro"/>
</dbReference>
<accession>R4YSU2</accession>
<dbReference type="FunFam" id="3.30.70.270:FF:000001">
    <property type="entry name" value="Diguanylate cyclase domain protein"/>
    <property type="match status" value="1"/>
</dbReference>
<comment type="cofactor">
    <cofactor evidence="1">
        <name>Mg(2+)</name>
        <dbReference type="ChEBI" id="CHEBI:18420"/>
    </cofactor>
</comment>
<dbReference type="SMART" id="SM00267">
    <property type="entry name" value="GGDEF"/>
    <property type="match status" value="1"/>
</dbReference>
<dbReference type="InterPro" id="IPR000014">
    <property type="entry name" value="PAS"/>
</dbReference>
<dbReference type="InterPro" id="IPR043128">
    <property type="entry name" value="Rev_trsase/Diguanyl_cyclase"/>
</dbReference>
<dbReference type="Gene3D" id="3.30.450.20">
    <property type="entry name" value="PAS domain"/>
    <property type="match status" value="1"/>
</dbReference>
<dbReference type="CDD" id="cd00130">
    <property type="entry name" value="PAS"/>
    <property type="match status" value="1"/>
</dbReference>
<dbReference type="GO" id="GO:0005886">
    <property type="term" value="C:plasma membrane"/>
    <property type="evidence" value="ECO:0007669"/>
    <property type="project" value="TreeGrafter"/>
</dbReference>
<evidence type="ECO:0000256" key="3">
    <source>
        <dbReference type="ARBA" id="ARBA00034247"/>
    </source>
</evidence>
<evidence type="ECO:0000259" key="4">
    <source>
        <dbReference type="PROSITE" id="PS50112"/>
    </source>
</evidence>
<dbReference type="CDD" id="cd01949">
    <property type="entry name" value="GGDEF"/>
    <property type="match status" value="1"/>
</dbReference>
<dbReference type="Pfam" id="PF00990">
    <property type="entry name" value="GGDEF"/>
    <property type="match status" value="1"/>
</dbReference>
<dbReference type="SUPFAM" id="SSF55785">
    <property type="entry name" value="PYP-like sensor domain (PAS domain)"/>
    <property type="match status" value="1"/>
</dbReference>
<organism evidence="6 7">
    <name type="scientific">Oleispira antarctica RB-8</name>
    <dbReference type="NCBI Taxonomy" id="698738"/>
    <lineage>
        <taxon>Bacteria</taxon>
        <taxon>Pseudomonadati</taxon>
        <taxon>Pseudomonadota</taxon>
        <taxon>Gammaproteobacteria</taxon>
        <taxon>Oceanospirillales</taxon>
        <taxon>Oceanospirillaceae</taxon>
        <taxon>Oleispira</taxon>
    </lineage>
</organism>
<feature type="domain" description="PAS" evidence="4">
    <location>
        <begin position="6"/>
        <end position="59"/>
    </location>
</feature>
<dbReference type="KEGG" id="oai:OLEAN_C22470"/>
<proteinExistence type="predicted"/>
<dbReference type="GO" id="GO:0052621">
    <property type="term" value="F:diguanylate cyclase activity"/>
    <property type="evidence" value="ECO:0007669"/>
    <property type="project" value="UniProtKB-EC"/>
</dbReference>
<dbReference type="Gene3D" id="3.30.450.40">
    <property type="match status" value="1"/>
</dbReference>
<dbReference type="EC" id="2.7.7.65" evidence="2"/>
<dbReference type="InterPro" id="IPR035965">
    <property type="entry name" value="PAS-like_dom_sf"/>
</dbReference>
<dbReference type="SUPFAM" id="SSF55073">
    <property type="entry name" value="Nucleotide cyclase"/>
    <property type="match status" value="1"/>
</dbReference>
<keyword evidence="7" id="KW-1185">Reference proteome</keyword>
<dbReference type="GO" id="GO:0043709">
    <property type="term" value="P:cell adhesion involved in single-species biofilm formation"/>
    <property type="evidence" value="ECO:0007669"/>
    <property type="project" value="TreeGrafter"/>
</dbReference>
<dbReference type="SMART" id="SM00091">
    <property type="entry name" value="PAS"/>
    <property type="match status" value="1"/>
</dbReference>
<dbReference type="InterPro" id="IPR029016">
    <property type="entry name" value="GAF-like_dom_sf"/>
</dbReference>
<protein>
    <recommendedName>
        <fullName evidence="2">diguanylate cyclase</fullName>
        <ecNumber evidence="2">2.7.7.65</ecNumber>
    </recommendedName>
</protein>
<dbReference type="EMBL" id="FO203512">
    <property type="protein sequence ID" value="CCK76423.1"/>
    <property type="molecule type" value="Genomic_DNA"/>
</dbReference>
<dbReference type="Proteomes" id="UP000032749">
    <property type="component" value="Chromosome"/>
</dbReference>
<dbReference type="PANTHER" id="PTHR45138">
    <property type="entry name" value="REGULATORY COMPONENTS OF SENSORY TRANSDUCTION SYSTEM"/>
    <property type="match status" value="1"/>
</dbReference>
<dbReference type="SUPFAM" id="SSF55781">
    <property type="entry name" value="GAF domain-like"/>
    <property type="match status" value="1"/>
</dbReference>
<dbReference type="NCBIfam" id="TIGR00229">
    <property type="entry name" value="sensory_box"/>
    <property type="match status" value="1"/>
</dbReference>
<evidence type="ECO:0000313" key="7">
    <source>
        <dbReference type="Proteomes" id="UP000032749"/>
    </source>
</evidence>
<evidence type="ECO:0000313" key="6">
    <source>
        <dbReference type="EMBL" id="CCK76423.1"/>
    </source>
</evidence>
<evidence type="ECO:0000259" key="5">
    <source>
        <dbReference type="PROSITE" id="PS50887"/>
    </source>
</evidence>
<dbReference type="PROSITE" id="PS50112">
    <property type="entry name" value="PAS"/>
    <property type="match status" value="1"/>
</dbReference>